<sequence>MGVEFERQRFEQRGLVHRLHAARGAEDRDAADDAEPRVEGALRDLPPQRRGNGDLRAARADHLAHRALDHRARHWVDRRFADGDLEPRQRHRADALPREEEYSPRLRQEFHGGLYQYSVGRIGVVARVLDHAAATVAVSDDRQGKFPLLRRRDLHAFGAGQPERAHRRGLRRRRRAASR</sequence>
<proteinExistence type="predicted"/>
<name>A0A645CAW4_9ZZZZ</name>
<dbReference type="AlphaFoldDB" id="A0A645CAW4"/>
<comment type="caution">
    <text evidence="2">The sequence shown here is derived from an EMBL/GenBank/DDBJ whole genome shotgun (WGS) entry which is preliminary data.</text>
</comment>
<accession>A0A645CAW4</accession>
<feature type="region of interest" description="Disordered" evidence="1">
    <location>
        <begin position="21"/>
        <end position="53"/>
    </location>
</feature>
<reference evidence="2" key="1">
    <citation type="submission" date="2019-08" db="EMBL/GenBank/DDBJ databases">
        <authorList>
            <person name="Kucharzyk K."/>
            <person name="Murdoch R.W."/>
            <person name="Higgins S."/>
            <person name="Loffler F."/>
        </authorList>
    </citation>
    <scope>NUCLEOTIDE SEQUENCE</scope>
</reference>
<feature type="region of interest" description="Disordered" evidence="1">
    <location>
        <begin position="157"/>
        <end position="179"/>
    </location>
</feature>
<protein>
    <submittedName>
        <fullName evidence="2">Uncharacterized protein</fullName>
    </submittedName>
</protein>
<evidence type="ECO:0000313" key="2">
    <source>
        <dbReference type="EMBL" id="MPM74038.1"/>
    </source>
</evidence>
<feature type="compositionally biased region" description="Basic residues" evidence="1">
    <location>
        <begin position="165"/>
        <end position="179"/>
    </location>
</feature>
<organism evidence="2">
    <name type="scientific">bioreactor metagenome</name>
    <dbReference type="NCBI Taxonomy" id="1076179"/>
    <lineage>
        <taxon>unclassified sequences</taxon>
        <taxon>metagenomes</taxon>
        <taxon>ecological metagenomes</taxon>
    </lineage>
</organism>
<evidence type="ECO:0000256" key="1">
    <source>
        <dbReference type="SAM" id="MobiDB-lite"/>
    </source>
</evidence>
<dbReference type="EMBL" id="VSSQ01025714">
    <property type="protein sequence ID" value="MPM74038.1"/>
    <property type="molecule type" value="Genomic_DNA"/>
</dbReference>
<gene>
    <name evidence="2" type="ORF">SDC9_121023</name>
</gene>